<gene>
    <name evidence="1" type="ORF">K8V05_07675</name>
</gene>
<evidence type="ECO:0000313" key="2">
    <source>
        <dbReference type="Proteomes" id="UP000742098"/>
    </source>
</evidence>
<name>A0A921H3L6_9BACT</name>
<protein>
    <submittedName>
        <fullName evidence="1">Uncharacterized protein</fullName>
    </submittedName>
</protein>
<organism evidence="1 2">
    <name type="scientific">Butyricimonas virosa</name>
    <dbReference type="NCBI Taxonomy" id="544645"/>
    <lineage>
        <taxon>Bacteria</taxon>
        <taxon>Pseudomonadati</taxon>
        <taxon>Bacteroidota</taxon>
        <taxon>Bacteroidia</taxon>
        <taxon>Bacteroidales</taxon>
        <taxon>Odoribacteraceae</taxon>
        <taxon>Butyricimonas</taxon>
    </lineage>
</organism>
<dbReference type="AlphaFoldDB" id="A0A921H3L6"/>
<reference evidence="1" key="2">
    <citation type="submission" date="2021-09" db="EMBL/GenBank/DDBJ databases">
        <authorList>
            <person name="Gilroy R."/>
        </authorList>
    </citation>
    <scope>NUCLEOTIDE SEQUENCE</scope>
    <source>
        <strain evidence="1">6966</strain>
    </source>
</reference>
<comment type="caution">
    <text evidence="1">The sequence shown here is derived from an EMBL/GenBank/DDBJ whole genome shotgun (WGS) entry which is preliminary data.</text>
</comment>
<dbReference type="Proteomes" id="UP000742098">
    <property type="component" value="Unassembled WGS sequence"/>
</dbReference>
<reference evidence="1" key="1">
    <citation type="journal article" date="2021" name="PeerJ">
        <title>Extensive microbial diversity within the chicken gut microbiome revealed by metagenomics and culture.</title>
        <authorList>
            <person name="Gilroy R."/>
            <person name="Ravi A."/>
            <person name="Getino M."/>
            <person name="Pursley I."/>
            <person name="Horton D.L."/>
            <person name="Alikhan N.F."/>
            <person name="Baker D."/>
            <person name="Gharbi K."/>
            <person name="Hall N."/>
            <person name="Watson M."/>
            <person name="Adriaenssens E.M."/>
            <person name="Foster-Nyarko E."/>
            <person name="Jarju S."/>
            <person name="Secka A."/>
            <person name="Antonio M."/>
            <person name="Oren A."/>
            <person name="Chaudhuri R.R."/>
            <person name="La Ragione R."/>
            <person name="Hildebrand F."/>
            <person name="Pallen M.J."/>
        </authorList>
    </citation>
    <scope>NUCLEOTIDE SEQUENCE</scope>
    <source>
        <strain evidence="1">6966</strain>
    </source>
</reference>
<accession>A0A921H3L6</accession>
<proteinExistence type="predicted"/>
<sequence length="71" mass="8411">MKNWEILLILIIFFCVSCDRDKYLIENIVESEERFCWNIDGEVYARLLKGSSFIGLSDQFRKACLAYETSY</sequence>
<dbReference type="EMBL" id="DYVS01000126">
    <property type="protein sequence ID" value="HJF70619.1"/>
    <property type="molecule type" value="Genomic_DNA"/>
</dbReference>
<evidence type="ECO:0000313" key="1">
    <source>
        <dbReference type="EMBL" id="HJF70619.1"/>
    </source>
</evidence>